<keyword evidence="7" id="KW-1185">Reference proteome</keyword>
<keyword evidence="2" id="KW-0479">Metal-binding</keyword>
<evidence type="ECO:0000256" key="1">
    <source>
        <dbReference type="ARBA" id="ARBA00005495"/>
    </source>
</evidence>
<evidence type="ECO:0000256" key="2">
    <source>
        <dbReference type="ARBA" id="ARBA00022723"/>
    </source>
</evidence>
<evidence type="ECO:0000256" key="3">
    <source>
        <dbReference type="ARBA" id="ARBA00022833"/>
    </source>
</evidence>
<dbReference type="OrthoDB" id="9985472at2759"/>
<sequence>MPTGGCLCGQLRYEYTGEPVMKAICHCVTCRHVSGSVFTTNIVVPEGNFKITAGTPKRYAATQDSGMTLTYSFCTECGCVINKVGDAEAFRGVILVVAGSLDDESAVDTADPNVEFYVSKRASWLPALDGKGQFHEFDNKNARM</sequence>
<comment type="similarity">
    <text evidence="1">Belongs to the Gfa family.</text>
</comment>
<dbReference type="InterPro" id="IPR011057">
    <property type="entry name" value="Mss4-like_sf"/>
</dbReference>
<evidence type="ECO:0000256" key="4">
    <source>
        <dbReference type="ARBA" id="ARBA00023239"/>
    </source>
</evidence>
<feature type="domain" description="CENP-V/GFA" evidence="5">
    <location>
        <begin position="2"/>
        <end position="118"/>
    </location>
</feature>
<keyword evidence="4" id="KW-0456">Lyase</keyword>
<dbReference type="GO" id="GO:0016846">
    <property type="term" value="F:carbon-sulfur lyase activity"/>
    <property type="evidence" value="ECO:0007669"/>
    <property type="project" value="InterPro"/>
</dbReference>
<keyword evidence="3" id="KW-0862">Zinc</keyword>
<protein>
    <recommendedName>
        <fullName evidence="5">CENP-V/GFA domain-containing protein</fullName>
    </recommendedName>
</protein>
<accession>A0A0D2H176</accession>
<dbReference type="GO" id="GO:0046872">
    <property type="term" value="F:metal ion binding"/>
    <property type="evidence" value="ECO:0007669"/>
    <property type="project" value="UniProtKB-KW"/>
</dbReference>
<reference evidence="6 7" key="1">
    <citation type="submission" date="2015-01" db="EMBL/GenBank/DDBJ databases">
        <title>The Genome Sequence of Fonsecaea pedrosoi CBS 271.37.</title>
        <authorList>
            <consortium name="The Broad Institute Genomics Platform"/>
            <person name="Cuomo C."/>
            <person name="de Hoog S."/>
            <person name="Gorbushina A."/>
            <person name="Stielow B."/>
            <person name="Teixiera M."/>
            <person name="Abouelleil A."/>
            <person name="Chapman S.B."/>
            <person name="Priest M."/>
            <person name="Young S.K."/>
            <person name="Wortman J."/>
            <person name="Nusbaum C."/>
            <person name="Birren B."/>
        </authorList>
    </citation>
    <scope>NUCLEOTIDE SEQUENCE [LARGE SCALE GENOMIC DNA]</scope>
    <source>
        <strain evidence="6 7">CBS 271.37</strain>
    </source>
</reference>
<name>A0A0D2H176_9EURO</name>
<dbReference type="SUPFAM" id="SSF51316">
    <property type="entry name" value="Mss4-like"/>
    <property type="match status" value="1"/>
</dbReference>
<dbReference type="PANTHER" id="PTHR33337:SF30">
    <property type="entry name" value="DUF636 DOMAIN PROTEIN (AFU_ORTHOLOGUE AFUA_1G03180)"/>
    <property type="match status" value="1"/>
</dbReference>
<dbReference type="GeneID" id="25299498"/>
<dbReference type="EMBL" id="KN846969">
    <property type="protein sequence ID" value="KIW84620.1"/>
    <property type="molecule type" value="Genomic_DNA"/>
</dbReference>
<dbReference type="PANTHER" id="PTHR33337">
    <property type="entry name" value="GFA DOMAIN-CONTAINING PROTEIN"/>
    <property type="match status" value="1"/>
</dbReference>
<dbReference type="STRING" id="1442368.A0A0D2H176"/>
<dbReference type="Proteomes" id="UP000053029">
    <property type="component" value="Unassembled WGS sequence"/>
</dbReference>
<dbReference type="AlphaFoldDB" id="A0A0D2H176"/>
<dbReference type="Pfam" id="PF04828">
    <property type="entry name" value="GFA"/>
    <property type="match status" value="1"/>
</dbReference>
<dbReference type="RefSeq" id="XP_013288428.1">
    <property type="nucleotide sequence ID" value="XM_013432974.1"/>
</dbReference>
<evidence type="ECO:0000259" key="5">
    <source>
        <dbReference type="PROSITE" id="PS51891"/>
    </source>
</evidence>
<dbReference type="Gene3D" id="3.90.1590.10">
    <property type="entry name" value="glutathione-dependent formaldehyde- activating enzyme (gfa)"/>
    <property type="match status" value="1"/>
</dbReference>
<evidence type="ECO:0000313" key="6">
    <source>
        <dbReference type="EMBL" id="KIW84620.1"/>
    </source>
</evidence>
<proteinExistence type="inferred from homology"/>
<dbReference type="PROSITE" id="PS51891">
    <property type="entry name" value="CENP_V_GFA"/>
    <property type="match status" value="1"/>
</dbReference>
<dbReference type="InterPro" id="IPR006913">
    <property type="entry name" value="CENP-V/GFA"/>
</dbReference>
<organism evidence="6 7">
    <name type="scientific">Fonsecaea pedrosoi CBS 271.37</name>
    <dbReference type="NCBI Taxonomy" id="1442368"/>
    <lineage>
        <taxon>Eukaryota</taxon>
        <taxon>Fungi</taxon>
        <taxon>Dikarya</taxon>
        <taxon>Ascomycota</taxon>
        <taxon>Pezizomycotina</taxon>
        <taxon>Eurotiomycetes</taxon>
        <taxon>Chaetothyriomycetidae</taxon>
        <taxon>Chaetothyriales</taxon>
        <taxon>Herpotrichiellaceae</taxon>
        <taxon>Fonsecaea</taxon>
    </lineage>
</organism>
<dbReference type="HOGENOM" id="CLU_055491_3_6_1"/>
<dbReference type="VEuPathDB" id="FungiDB:Z517_00008"/>
<evidence type="ECO:0000313" key="7">
    <source>
        <dbReference type="Proteomes" id="UP000053029"/>
    </source>
</evidence>
<gene>
    <name evidence="6" type="ORF">Z517_00008</name>
</gene>